<sequence>MDRVNKILNNEKYKDYLKKNNFYEKNREFCKHDMEHFLAVARISYILCLEKGLNVNKDIIYAVGLLHDIGRWLQYEKNIPHNISSVNISEEILKECDFSQDEIKIILDAILNHRNKQCRDLNKIFYRADKLSRQCFVCSASDKCYWGEDKKNKDIIY</sequence>
<evidence type="ECO:0000313" key="3">
    <source>
        <dbReference type="Proteomes" id="UP000095488"/>
    </source>
</evidence>
<protein>
    <submittedName>
        <fullName evidence="2">Predicted HD superfamily hydrolase</fullName>
    </submittedName>
</protein>
<dbReference type="Gene3D" id="1.10.3210.10">
    <property type="entry name" value="Hypothetical protein af1432"/>
    <property type="match status" value="1"/>
</dbReference>
<dbReference type="NCBIfam" id="TIGR00277">
    <property type="entry name" value="HDIG"/>
    <property type="match status" value="1"/>
</dbReference>
<organism evidence="2 3">
    <name type="scientific">Sarcina ventriculi</name>
    <name type="common">Clostridium ventriculi</name>
    <dbReference type="NCBI Taxonomy" id="1267"/>
    <lineage>
        <taxon>Bacteria</taxon>
        <taxon>Bacillati</taxon>
        <taxon>Bacillota</taxon>
        <taxon>Clostridia</taxon>
        <taxon>Eubacteriales</taxon>
        <taxon>Clostridiaceae</taxon>
        <taxon>Sarcina</taxon>
    </lineage>
</organism>
<dbReference type="InterPro" id="IPR006674">
    <property type="entry name" value="HD_domain"/>
</dbReference>
<evidence type="ECO:0000313" key="2">
    <source>
        <dbReference type="EMBL" id="CUN43701.1"/>
    </source>
</evidence>
<dbReference type="Pfam" id="PF01966">
    <property type="entry name" value="HD"/>
    <property type="match status" value="1"/>
</dbReference>
<dbReference type="InterPro" id="IPR006675">
    <property type="entry name" value="HDIG_dom"/>
</dbReference>
<dbReference type="EMBL" id="CYZR01000001">
    <property type="protein sequence ID" value="CUN43701.1"/>
    <property type="molecule type" value="Genomic_DNA"/>
</dbReference>
<dbReference type="CDD" id="cd00077">
    <property type="entry name" value="HDc"/>
    <property type="match status" value="1"/>
</dbReference>
<name>A0ABM9UJX6_SARVE</name>
<proteinExistence type="predicted"/>
<reference evidence="2 3" key="1">
    <citation type="submission" date="2015-09" db="EMBL/GenBank/DDBJ databases">
        <authorList>
            <consortium name="Pathogen Informatics"/>
        </authorList>
    </citation>
    <scope>NUCLEOTIDE SEQUENCE [LARGE SCALE GENOMIC DNA]</scope>
    <source>
        <strain evidence="2 3">2789STDY5834858</strain>
    </source>
</reference>
<dbReference type="InterPro" id="IPR003607">
    <property type="entry name" value="HD/PDEase_dom"/>
</dbReference>
<dbReference type="RefSeq" id="WP_055257034.1">
    <property type="nucleotide sequence ID" value="NZ_CABIXL010000001.1"/>
</dbReference>
<evidence type="ECO:0000259" key="1">
    <source>
        <dbReference type="Pfam" id="PF01966"/>
    </source>
</evidence>
<accession>A0ABM9UJX6</accession>
<keyword evidence="3" id="KW-1185">Reference proteome</keyword>
<dbReference type="GO" id="GO:0016787">
    <property type="term" value="F:hydrolase activity"/>
    <property type="evidence" value="ECO:0007669"/>
    <property type="project" value="UniProtKB-KW"/>
</dbReference>
<feature type="domain" description="HD" evidence="1">
    <location>
        <begin position="35"/>
        <end position="133"/>
    </location>
</feature>
<gene>
    <name evidence="2" type="ORF">ERS852473_00126</name>
</gene>
<dbReference type="Proteomes" id="UP000095488">
    <property type="component" value="Unassembled WGS sequence"/>
</dbReference>
<keyword evidence="2" id="KW-0378">Hydrolase</keyword>
<dbReference type="SUPFAM" id="SSF109604">
    <property type="entry name" value="HD-domain/PDEase-like"/>
    <property type="match status" value="1"/>
</dbReference>
<comment type="caution">
    <text evidence="2">The sequence shown here is derived from an EMBL/GenBank/DDBJ whole genome shotgun (WGS) entry which is preliminary data.</text>
</comment>